<reference evidence="1 2" key="1">
    <citation type="submission" date="2020-06" db="EMBL/GenBank/DDBJ databases">
        <title>Genome mining for natural products.</title>
        <authorList>
            <person name="Zhang B."/>
            <person name="Shi J."/>
            <person name="Ge H."/>
        </authorList>
    </citation>
    <scope>NUCLEOTIDE SEQUENCE [LARGE SCALE GENOMIC DNA]</scope>
    <source>
        <strain evidence="1 2">NA00687</strain>
    </source>
</reference>
<evidence type="ECO:0000313" key="1">
    <source>
        <dbReference type="EMBL" id="QKW51711.1"/>
    </source>
</evidence>
<dbReference type="RefSeq" id="WP_176163429.1">
    <property type="nucleotide sequence ID" value="NZ_CP054929.1"/>
</dbReference>
<evidence type="ECO:0000313" key="2">
    <source>
        <dbReference type="Proteomes" id="UP000509303"/>
    </source>
</evidence>
<dbReference type="Proteomes" id="UP000509303">
    <property type="component" value="Chromosome"/>
</dbReference>
<dbReference type="AlphaFoldDB" id="A0A7H8NBA5"/>
<evidence type="ECO:0008006" key="3">
    <source>
        <dbReference type="Google" id="ProtNLM"/>
    </source>
</evidence>
<proteinExistence type="predicted"/>
<protein>
    <recommendedName>
        <fullName evidence="3">SMI1/KNR4 family protein</fullName>
    </recommendedName>
</protein>
<accession>A0A7H8NBA5</accession>
<dbReference type="EMBL" id="CP054929">
    <property type="protein sequence ID" value="QKW51711.1"/>
    <property type="molecule type" value="Genomic_DNA"/>
</dbReference>
<gene>
    <name evidence="1" type="ORF">HUT08_21735</name>
</gene>
<organism evidence="1 2">
    <name type="scientific">Streptomyces buecherae</name>
    <dbReference type="NCBI Taxonomy" id="2763006"/>
    <lineage>
        <taxon>Bacteria</taxon>
        <taxon>Bacillati</taxon>
        <taxon>Actinomycetota</taxon>
        <taxon>Actinomycetes</taxon>
        <taxon>Kitasatosporales</taxon>
        <taxon>Streptomycetaceae</taxon>
        <taxon>Streptomyces</taxon>
    </lineage>
</organism>
<name>A0A7H8NBA5_9ACTN</name>
<dbReference type="InterPro" id="IPR037883">
    <property type="entry name" value="Knr4/Smi1-like_sf"/>
</dbReference>
<sequence>MLDLLSKEELPGGFTYPDSFMRAAESGLVSLEPWWLLEGDKLRVRTSGLRERFPERRLVPFARREDNDDVACWDVDSGKVCIIHDFTTPGREQRAEYPNFYDWLRSAVEDFIQHD</sequence>
<dbReference type="SUPFAM" id="SSF160631">
    <property type="entry name" value="SMI1/KNR4-like"/>
    <property type="match status" value="1"/>
</dbReference>
<keyword evidence="2" id="KW-1185">Reference proteome</keyword>